<proteinExistence type="predicted"/>
<reference evidence="1 2" key="1">
    <citation type="submission" date="2018-07" db="EMBL/GenBank/DDBJ databases">
        <title>Pseudomonas laoshanensis sp. nov., isolated from soil.</title>
        <authorList>
            <person name="Sun J."/>
            <person name="Yu L."/>
            <person name="Wang M."/>
            <person name="Zhang C."/>
        </authorList>
    </citation>
    <scope>NUCLEOTIDE SEQUENCE [LARGE SCALE GENOMIC DNA]</scope>
    <source>
        <strain evidence="1 2">Y22</strain>
    </source>
</reference>
<dbReference type="Proteomes" id="UP000463138">
    <property type="component" value="Unassembled WGS sequence"/>
</dbReference>
<dbReference type="OrthoDB" id="7030237at2"/>
<dbReference type="AlphaFoldDB" id="A0A7V7GUD9"/>
<protein>
    <submittedName>
        <fullName evidence="1">Uncharacterized protein</fullName>
    </submittedName>
</protein>
<comment type="caution">
    <text evidence="1">The sequence shown here is derived from an EMBL/GenBank/DDBJ whole genome shotgun (WGS) entry which is preliminary data.</text>
</comment>
<dbReference type="RefSeq" id="WP_149332435.1">
    <property type="nucleotide sequence ID" value="NZ_QOVF01000002.1"/>
</dbReference>
<gene>
    <name evidence="1" type="ORF">DT594_09425</name>
</gene>
<keyword evidence="2" id="KW-1185">Reference proteome</keyword>
<sequence>MKKADIFILCVENDSVPEEALAQFEDEISVDGLSVVIEKRKPLGPMACLEWFVVPAVLVYIAKSYLDGFLGEMGREHFQSLKKSLSELSSSVMKSPRIEPTLIGSEGKLTGNNPYSIAFSIMADAESGYKFKLLVPKATSESGCKLITNRFMEFLADYGSGLQDLESIGCAWPGTHPPSKTIFVHYNVDKDAIEWLDDRKFR</sequence>
<accession>A0A7V7GUD9</accession>
<evidence type="ECO:0000313" key="1">
    <source>
        <dbReference type="EMBL" id="KAA0695067.1"/>
    </source>
</evidence>
<dbReference type="EMBL" id="QOVF01000002">
    <property type="protein sequence ID" value="KAA0695067.1"/>
    <property type="molecule type" value="Genomic_DNA"/>
</dbReference>
<name>A0A7V7GUD9_9GAMM</name>
<organism evidence="1 2">
    <name type="scientific">Halopseudomonas laoshanensis</name>
    <dbReference type="NCBI Taxonomy" id="2268758"/>
    <lineage>
        <taxon>Bacteria</taxon>
        <taxon>Pseudomonadati</taxon>
        <taxon>Pseudomonadota</taxon>
        <taxon>Gammaproteobacteria</taxon>
        <taxon>Pseudomonadales</taxon>
        <taxon>Pseudomonadaceae</taxon>
        <taxon>Halopseudomonas</taxon>
    </lineage>
</organism>
<evidence type="ECO:0000313" key="2">
    <source>
        <dbReference type="Proteomes" id="UP000463138"/>
    </source>
</evidence>